<dbReference type="Gene3D" id="1.10.287.1490">
    <property type="match status" value="1"/>
</dbReference>
<reference evidence="10 11" key="1">
    <citation type="submission" date="2009-01" db="EMBL/GenBank/DDBJ databases">
        <authorList>
            <person name="Fulton L."/>
            <person name="Clifton S."/>
            <person name="Fulton B."/>
            <person name="Xu J."/>
            <person name="Minx P."/>
            <person name="Pepin K.H."/>
            <person name="Johnson M."/>
            <person name="Bhonagiri V."/>
            <person name="Nash W.E."/>
            <person name="Mardis E.R."/>
            <person name="Wilson R.K."/>
        </authorList>
    </citation>
    <scope>NUCLEOTIDE SEQUENCE [LARGE SCALE GENOMIC DNA]</scope>
    <source>
        <strain evidence="11">DSM 10507 / JCM 14656 / S5a33</strain>
    </source>
</reference>
<keyword evidence="5 7" id="KW-0472">Membrane</keyword>
<evidence type="ECO:0000313" key="11">
    <source>
        <dbReference type="Proteomes" id="UP000003100"/>
    </source>
</evidence>
<dbReference type="InterPro" id="IPR003838">
    <property type="entry name" value="ABC3_permease_C"/>
</dbReference>
<feature type="domain" description="ABC3 transporter permease C-terminal" evidence="8">
    <location>
        <begin position="1073"/>
        <end position="1170"/>
    </location>
</feature>
<feature type="compositionally biased region" description="Basic and acidic residues" evidence="6">
    <location>
        <begin position="321"/>
        <end position="334"/>
    </location>
</feature>
<dbReference type="Proteomes" id="UP000003100">
    <property type="component" value="Unassembled WGS sequence"/>
</dbReference>
<keyword evidence="3 7" id="KW-0812">Transmembrane</keyword>
<dbReference type="HOGENOM" id="CLU_005531_0_0_9"/>
<dbReference type="Pfam" id="PF12704">
    <property type="entry name" value="MacB_PCD"/>
    <property type="match status" value="1"/>
</dbReference>
<feature type="transmembrane region" description="Helical" evidence="7">
    <location>
        <begin position="1123"/>
        <end position="1141"/>
    </location>
</feature>
<dbReference type="PANTHER" id="PTHR30287">
    <property type="entry name" value="MEMBRANE COMPONENT OF PREDICTED ABC SUPERFAMILY METABOLITE UPTAKE TRANSPORTER"/>
    <property type="match status" value="1"/>
</dbReference>
<feature type="compositionally biased region" description="Basic and acidic residues" evidence="6">
    <location>
        <begin position="287"/>
        <end position="313"/>
    </location>
</feature>
<comment type="caution">
    <text evidence="10">The sequence shown here is derived from an EMBL/GenBank/DDBJ whole genome shotgun (WGS) entry which is preliminary data.</text>
</comment>
<evidence type="ECO:0000256" key="3">
    <source>
        <dbReference type="ARBA" id="ARBA00022692"/>
    </source>
</evidence>
<feature type="compositionally biased region" description="Polar residues" evidence="6">
    <location>
        <begin position="545"/>
        <end position="555"/>
    </location>
</feature>
<evidence type="ECO:0000256" key="2">
    <source>
        <dbReference type="ARBA" id="ARBA00022475"/>
    </source>
</evidence>
<organism evidence="10 11">
    <name type="scientific">Blautia hydrogenotrophica (strain DSM 10507 / JCM 14656 / S5a33)</name>
    <name type="common">Ruminococcus hydrogenotrophicus</name>
    <dbReference type="NCBI Taxonomy" id="476272"/>
    <lineage>
        <taxon>Bacteria</taxon>
        <taxon>Bacillati</taxon>
        <taxon>Bacillota</taxon>
        <taxon>Clostridia</taxon>
        <taxon>Lachnospirales</taxon>
        <taxon>Lachnospiraceae</taxon>
        <taxon>Blautia</taxon>
    </lineage>
</organism>
<feature type="transmembrane region" description="Helical" evidence="7">
    <location>
        <begin position="838"/>
        <end position="858"/>
    </location>
</feature>
<dbReference type="eggNOG" id="COG1511">
    <property type="taxonomic scope" value="Bacteria"/>
</dbReference>
<dbReference type="eggNOG" id="COG0577">
    <property type="taxonomic scope" value="Bacteria"/>
</dbReference>
<keyword evidence="11" id="KW-1185">Reference proteome</keyword>
<dbReference type="InterPro" id="IPR025857">
    <property type="entry name" value="MacB_PCD"/>
</dbReference>
<evidence type="ECO:0000256" key="4">
    <source>
        <dbReference type="ARBA" id="ARBA00022989"/>
    </source>
</evidence>
<dbReference type="SUPFAM" id="SSF57997">
    <property type="entry name" value="Tropomyosin"/>
    <property type="match status" value="1"/>
</dbReference>
<keyword evidence="2" id="KW-1003">Cell membrane</keyword>
<feature type="transmembrane region" description="Helical" evidence="7">
    <location>
        <begin position="763"/>
        <end position="786"/>
    </location>
</feature>
<evidence type="ECO:0000256" key="1">
    <source>
        <dbReference type="ARBA" id="ARBA00004651"/>
    </source>
</evidence>
<evidence type="ECO:0000259" key="9">
    <source>
        <dbReference type="Pfam" id="PF12704"/>
    </source>
</evidence>
<dbReference type="GeneID" id="86822688"/>
<evidence type="ECO:0000259" key="8">
    <source>
        <dbReference type="Pfam" id="PF02687"/>
    </source>
</evidence>
<keyword evidence="4 7" id="KW-1133">Transmembrane helix</keyword>
<evidence type="ECO:0000256" key="7">
    <source>
        <dbReference type="SAM" id="Phobius"/>
    </source>
</evidence>
<dbReference type="Pfam" id="PF02687">
    <property type="entry name" value="FtsX"/>
    <property type="match status" value="2"/>
</dbReference>
<proteinExistence type="predicted"/>
<feature type="compositionally biased region" description="Basic and acidic residues" evidence="6">
    <location>
        <begin position="556"/>
        <end position="568"/>
    </location>
</feature>
<dbReference type="InterPro" id="IPR038766">
    <property type="entry name" value="Membrane_comp_ABC_pdt"/>
</dbReference>
<evidence type="ECO:0000256" key="5">
    <source>
        <dbReference type="ARBA" id="ARBA00023136"/>
    </source>
</evidence>
<feature type="transmembrane region" description="Helical" evidence="7">
    <location>
        <begin position="1161"/>
        <end position="1181"/>
    </location>
</feature>
<name>C0CPE0_BLAHS</name>
<feature type="domain" description="ABC3 transporter permease C-terminal" evidence="8">
    <location>
        <begin position="670"/>
        <end position="786"/>
    </location>
</feature>
<protein>
    <submittedName>
        <fullName evidence="10">Uncharacterized protein</fullName>
    </submittedName>
</protein>
<dbReference type="PANTHER" id="PTHR30287:SF1">
    <property type="entry name" value="INNER MEMBRANE PROTEIN"/>
    <property type="match status" value="1"/>
</dbReference>
<feature type="transmembrane region" description="Helical" evidence="7">
    <location>
        <begin position="718"/>
        <end position="743"/>
    </location>
</feature>
<dbReference type="PATRIC" id="fig|476272.21.peg.871"/>
<evidence type="ECO:0000313" key="10">
    <source>
        <dbReference type="EMBL" id="EEG48378.1"/>
    </source>
</evidence>
<comment type="subcellular location">
    <subcellularLocation>
        <location evidence="1">Cell membrane</location>
        <topology evidence="1">Multi-pass membrane protein</topology>
    </subcellularLocation>
</comment>
<gene>
    <name evidence="10" type="ORF">RUMHYD_02741</name>
</gene>
<dbReference type="EMBL" id="ACBZ01000151">
    <property type="protein sequence ID" value="EEG48378.1"/>
    <property type="molecule type" value="Genomic_DNA"/>
</dbReference>
<dbReference type="RefSeq" id="WP_005950346.1">
    <property type="nucleotide sequence ID" value="NZ_CP136423.1"/>
</dbReference>
<evidence type="ECO:0000256" key="6">
    <source>
        <dbReference type="SAM" id="MobiDB-lite"/>
    </source>
</evidence>
<reference evidence="10 11" key="2">
    <citation type="submission" date="2009-02" db="EMBL/GenBank/DDBJ databases">
        <title>Draft genome sequence of Blautia hydrogenotrophica DSM 10507 (Ruminococcus hydrogenotrophicus DSM 10507).</title>
        <authorList>
            <person name="Sudarsanam P."/>
            <person name="Ley R."/>
            <person name="Guruge J."/>
            <person name="Turnbaugh P.J."/>
            <person name="Mahowald M."/>
            <person name="Liep D."/>
            <person name="Gordon J."/>
        </authorList>
    </citation>
    <scope>NUCLEOTIDE SEQUENCE [LARGE SCALE GENOMIC DNA]</scope>
    <source>
        <strain evidence="11">DSM 10507 / JCM 14656 / S5a33</strain>
    </source>
</reference>
<feature type="region of interest" description="Disordered" evidence="6">
    <location>
        <begin position="594"/>
        <end position="618"/>
    </location>
</feature>
<feature type="transmembrane region" description="Helical" evidence="7">
    <location>
        <begin position="670"/>
        <end position="691"/>
    </location>
</feature>
<dbReference type="GO" id="GO:0005886">
    <property type="term" value="C:plasma membrane"/>
    <property type="evidence" value="ECO:0007669"/>
    <property type="project" value="UniProtKB-SubCell"/>
</dbReference>
<feature type="domain" description="MacB-like periplasmic core" evidence="9">
    <location>
        <begin position="26"/>
        <end position="213"/>
    </location>
</feature>
<feature type="region of interest" description="Disordered" evidence="6">
    <location>
        <begin position="287"/>
        <end position="348"/>
    </location>
</feature>
<feature type="region of interest" description="Disordered" evidence="6">
    <location>
        <begin position="545"/>
        <end position="568"/>
    </location>
</feature>
<dbReference type="AlphaFoldDB" id="C0CPE0"/>
<sequence length="1199" mass="135475">MKKALHKDFFMEIKKSYSRFLSIFFIVALGVAFFSGIQAASPDMRYSGDAYFDDNRLMDIKVVSTLGLSDNDLKALEKVDGVQYVEGAYGTDVLCGEGGAQKVLHVESLNEKVNTVTVEEGRLPQKEGECLLDSEFLESAGYEIGDTVTFSENDTELLKVHKYEIVGSGNSPLYISFSRGNTTLGSGEVDGFVYVSKENFDQDAYTQAYLQVEGSRELTSFTDEYNELIEQVAKKVEGIEKQQCQLRYDEVKTEANQELTDARKELENKEREVQEELQDAWQQLEDGRQELSDGKAEYEDGKRQLEDAKKQVTDGKAQLSDGKKELEDGKKQLSDGKQQLASGWSQVADGWEQVTASRKELQEGKEELEASQKKLDEEIKKADLDGKWKEYKQQKEAFDTQKKQYERGVQTVQNSLNEVKKAQEQLTVLQAQYDQLKQAVDGGTLEGEELENAKAQLEQLKVSIDQLQTVVAAKPQLEAKLTELEKQKPALDAAEAQLADGKKQLEDAQAQLDAAQEKIDAGKKELEQGEAQIEEAVQKLLSTQQTLKASQSQISDSERQLEDGQREIDENEQKLKEAQEEIDENEQKLIEAEQDLKDGESELADGEKEYEDGKKEADEKIADAKRKLKDAEQEVADLEVPQWYVTDRSDLPEYTDYGDNADRIRNIGKVFPVLFFLVAALISLTTMTRMVEEQRVQIGTMKALGYGKLDIASKYLSYAFLATIGGCVLGVLVGEKFLPYIIIKAYGIMYHHMATDLQIHYELTFTMIASLAAMICTMGATFSACYKELAETPASLMRPPAPKEGKRVLLERVTFLWKRLNFSWKSSVRNLFRYKKRFFMTVFGISGSMALLLVGFGLRDSITDIARLQYEQLQHFDATVIMDEDASGKERQDVDVFIEENGEIKRATKVLFKQVTTRENHANLSVYLYVPENMEEFQQDVTFQDRKTKEQYTMDDNGAIVSEKTASLVGVKEGDVIVLEEDNQKYEVPVSHICENYLSHYIYLSPKLYRETFKEEPQFHDILLTFHTEDESEEAKIGQQILEYPGALSISYNRNIQEQLNNMLSALDMVMIVLIVSAGLLAFVVLYNLNNINITERQRELATIKVLGFYDGEVSAYVFRENILLTVIGVAVGGILGIFLHRFVITTVEVDACMFGRNISALSFIFSGLITCGFSAFVNGVMHFKLKKIDMVESLKSVE</sequence>
<accession>C0CPE0</accession>
<feature type="compositionally biased region" description="Polar residues" evidence="6">
    <location>
        <begin position="335"/>
        <end position="345"/>
    </location>
</feature>
<feature type="transmembrane region" description="Helical" evidence="7">
    <location>
        <begin position="1069"/>
        <end position="1089"/>
    </location>
</feature>